<organism evidence="1 3">
    <name type="scientific">Clostridium sporogenes</name>
    <dbReference type="NCBI Taxonomy" id="1509"/>
    <lineage>
        <taxon>Bacteria</taxon>
        <taxon>Bacillati</taxon>
        <taxon>Bacillota</taxon>
        <taxon>Clostridia</taxon>
        <taxon>Eubacteriales</taxon>
        <taxon>Clostridiaceae</taxon>
        <taxon>Clostridium</taxon>
    </lineage>
</organism>
<dbReference type="GeneID" id="92940553"/>
<reference evidence="1 3" key="2">
    <citation type="journal article" date="2015" name="PLoS ONE">
        <title>A universal mariner transposon system for forward genetic studies in the genus clostridium.</title>
        <authorList>
            <person name="Zhang Y."/>
            <person name="Grosse-Honebrink A."/>
            <person name="Minton N.P."/>
        </authorList>
    </citation>
    <scope>NUCLEOTIDE SEQUENCE [LARGE SCALE GENOMIC DNA]</scope>
    <source>
        <strain evidence="1 3">NCIMB 10696</strain>
    </source>
</reference>
<reference evidence="2" key="3">
    <citation type="submission" date="2023-04" db="EMBL/GenBank/DDBJ databases">
        <title>Assessment of the microbiological origin of a defect in Grana Padano cheese.</title>
        <authorList>
            <person name="Zago M."/>
            <person name="Rossetti L."/>
            <person name="Bonvini B."/>
            <person name="Carminati D."/>
            <person name="Giraffa G."/>
        </authorList>
    </citation>
    <scope>NUCLEOTIDE SEQUENCE</scope>
    <source>
        <strain evidence="2">4990</strain>
    </source>
</reference>
<reference evidence="1" key="1">
    <citation type="submission" date="2014-08" db="EMBL/GenBank/DDBJ databases">
        <authorList>
            <person name="Kubiak A."/>
            <person name="Poehlein A."/>
            <person name="Daniel R."/>
            <person name="Minton N.P."/>
        </authorList>
    </citation>
    <scope>NUCLEOTIDE SEQUENCE</scope>
    <source>
        <strain evidence="1">NCIMB 10696</strain>
    </source>
</reference>
<dbReference type="EMBL" id="CP009225">
    <property type="protein sequence ID" value="AKC63146.1"/>
    <property type="molecule type" value="Genomic_DNA"/>
</dbReference>
<sequence>MLRIGVSFKQTTRDLKLYTYVKSLEEKSDFIKDAIEHYVMHLQERE</sequence>
<evidence type="ECO:0000313" key="1">
    <source>
        <dbReference type="EMBL" id="AKC63146.1"/>
    </source>
</evidence>
<dbReference type="Proteomes" id="UP001182303">
    <property type="component" value="Unassembled WGS sequence"/>
</dbReference>
<accession>A0A7U4JPX8</accession>
<dbReference type="RefSeq" id="WP_162835516.1">
    <property type="nucleotide sequence ID" value="NZ_CP009225.1"/>
</dbReference>
<dbReference type="AlphaFoldDB" id="A0A7U4JPX8"/>
<name>A0A7U4JPX8_CLOSG</name>
<proteinExistence type="predicted"/>
<dbReference type="Proteomes" id="UP000033052">
    <property type="component" value="Chromosome"/>
</dbReference>
<dbReference type="EMBL" id="JARUIS010000027">
    <property type="protein sequence ID" value="MDS1004749.1"/>
    <property type="molecule type" value="Genomic_DNA"/>
</dbReference>
<protein>
    <submittedName>
        <fullName evidence="1">Uncharacterized protein</fullName>
    </submittedName>
</protein>
<evidence type="ECO:0000313" key="3">
    <source>
        <dbReference type="Proteomes" id="UP000033052"/>
    </source>
</evidence>
<gene>
    <name evidence="1" type="ORF">CLSPO_c24260</name>
    <name evidence="2" type="ORF">P9J83_14780</name>
</gene>
<dbReference type="KEGG" id="cld:CLSPO_c24260"/>
<evidence type="ECO:0000313" key="2">
    <source>
        <dbReference type="EMBL" id="MDS1004749.1"/>
    </source>
</evidence>